<sequence>MSLSTGATARTASPKERSLWMLDRLVPGAGANNVPAALRIGGRLDRPALRTALTAVVRRHDALRTVFHAADDTLTASVLAPGEADLDVQEIAPSADGPQAALTSFAAPPFALDGRPLIRAGVLADGDDDVLCFVVHHLVFDTVSAGVFTRSLARAYARVLRGEQPYPPDEGTGPVPVLDEPAPRSRSTDFWRDHLAGFDPGALETDCGTGHNPDRPTLAGGRLDHTLSPGATAAVRKLAKELRAPEAVVLLAAYYLLLAAHGAGPDLVVGTPVNVRGDGAADAIGYHVNTLPLRTAVDPGEPFRALVTRTRNVFFGALSHADAPVDGLLGEVARPGASWRGSLFRHVFNYVPAPGDAGLTFGDAPARTEPAETGYCKFDLELNVLATPDTLSLRAVHGTEALAEADARALVRRYDALLSGLGEAADRTVAEIEVGTDADRAALRTGYEETVRAGGAAGFVAAPDGREALPGVRGELCLVATSRPAADDGYDGEHPLHGPYRRTGELARRGHDGTLEVLGRADRRVTVHGVPVQLDRLEALLASEDGVRAAAAVLRKGDDTGTGGLVAFLAAPDDPQLLDRLRKRVGAELPAAAEPGAFVVLDALPTAADGRPDLAELERRAAADGATGAGASDDSDGQLLADLIELWQDILERDDVGPQANFFELGGHSLLAAKVAQRSGKLAGVRVRLADVFANPTPVTLAEHLRAARA</sequence>
<comment type="cofactor">
    <cofactor evidence="1">
        <name>pantetheine 4'-phosphate</name>
        <dbReference type="ChEBI" id="CHEBI:47942"/>
    </cofactor>
</comment>
<dbReference type="SUPFAM" id="SSF52777">
    <property type="entry name" value="CoA-dependent acyltransferases"/>
    <property type="match status" value="2"/>
</dbReference>
<evidence type="ECO:0000313" key="6">
    <source>
        <dbReference type="EMBL" id="AOP46986.1"/>
    </source>
</evidence>
<dbReference type="AlphaFoldDB" id="A0A1D7VJR7"/>
<keyword evidence="2" id="KW-0596">Phosphopantetheine</keyword>
<dbReference type="Gene3D" id="3.30.559.10">
    <property type="entry name" value="Chloramphenicol acetyltransferase-like domain"/>
    <property type="match status" value="1"/>
</dbReference>
<evidence type="ECO:0000256" key="3">
    <source>
        <dbReference type="ARBA" id="ARBA00022553"/>
    </source>
</evidence>
<organism evidence="6 7">
    <name type="scientific">Streptomyces lydicus</name>
    <dbReference type="NCBI Taxonomy" id="47763"/>
    <lineage>
        <taxon>Bacteria</taxon>
        <taxon>Bacillati</taxon>
        <taxon>Actinomycetota</taxon>
        <taxon>Actinomycetes</taxon>
        <taxon>Kitasatosporales</taxon>
        <taxon>Streptomycetaceae</taxon>
        <taxon>Streptomyces</taxon>
    </lineage>
</organism>
<dbReference type="KEGG" id="slc:SL103_12625"/>
<evidence type="ECO:0000259" key="5">
    <source>
        <dbReference type="PROSITE" id="PS50075"/>
    </source>
</evidence>
<dbReference type="InterPro" id="IPR001242">
    <property type="entry name" value="Condensation_dom"/>
</dbReference>
<dbReference type="GO" id="GO:0044550">
    <property type="term" value="P:secondary metabolite biosynthetic process"/>
    <property type="evidence" value="ECO:0007669"/>
    <property type="project" value="TreeGrafter"/>
</dbReference>
<dbReference type="GO" id="GO:0008610">
    <property type="term" value="P:lipid biosynthetic process"/>
    <property type="evidence" value="ECO:0007669"/>
    <property type="project" value="UniProtKB-ARBA"/>
</dbReference>
<dbReference type="RefSeq" id="WP_069568947.1">
    <property type="nucleotide sequence ID" value="NZ_CP017157.1"/>
</dbReference>
<dbReference type="SMART" id="SM00823">
    <property type="entry name" value="PKS_PP"/>
    <property type="match status" value="1"/>
</dbReference>
<dbReference type="InterPro" id="IPR023213">
    <property type="entry name" value="CAT-like_dom_sf"/>
</dbReference>
<dbReference type="Gene3D" id="1.10.1200.10">
    <property type="entry name" value="ACP-like"/>
    <property type="match status" value="1"/>
</dbReference>
<dbReference type="Gene3D" id="3.30.559.30">
    <property type="entry name" value="Nonribosomal peptide synthetase, condensation domain"/>
    <property type="match status" value="1"/>
</dbReference>
<dbReference type="GO" id="GO:0003824">
    <property type="term" value="F:catalytic activity"/>
    <property type="evidence" value="ECO:0007669"/>
    <property type="project" value="InterPro"/>
</dbReference>
<dbReference type="InterPro" id="IPR036736">
    <property type="entry name" value="ACP-like_sf"/>
</dbReference>
<dbReference type="InterPro" id="IPR045851">
    <property type="entry name" value="AMP-bd_C_sf"/>
</dbReference>
<feature type="domain" description="Carrier" evidence="5">
    <location>
        <begin position="634"/>
        <end position="709"/>
    </location>
</feature>
<keyword evidence="3" id="KW-0597">Phosphoprotein</keyword>
<dbReference type="EMBL" id="CP017157">
    <property type="protein sequence ID" value="AOP46986.1"/>
    <property type="molecule type" value="Genomic_DNA"/>
</dbReference>
<gene>
    <name evidence="6" type="ORF">SL103_12625</name>
</gene>
<dbReference type="GO" id="GO:0031177">
    <property type="term" value="F:phosphopantetheine binding"/>
    <property type="evidence" value="ECO:0007669"/>
    <property type="project" value="InterPro"/>
</dbReference>
<reference evidence="6 7" key="1">
    <citation type="submission" date="2016-09" db="EMBL/GenBank/DDBJ databases">
        <title>Complete genome sequencing of Streptomyces lydicus 103 and metabolic pathways analysis of antibiotic biosynthesis.</title>
        <authorList>
            <person name="Jia N."/>
            <person name="Ding M.-Z."/>
            <person name="Gao F."/>
            <person name="Yuan Y.-J."/>
        </authorList>
    </citation>
    <scope>NUCLEOTIDE SEQUENCE [LARGE SCALE GENOMIC DNA]</scope>
    <source>
        <strain evidence="6 7">103</strain>
    </source>
</reference>
<dbReference type="Proteomes" id="UP000094094">
    <property type="component" value="Chromosome"/>
</dbReference>
<evidence type="ECO:0000256" key="2">
    <source>
        <dbReference type="ARBA" id="ARBA00022450"/>
    </source>
</evidence>
<dbReference type="PANTHER" id="PTHR45527">
    <property type="entry name" value="NONRIBOSOMAL PEPTIDE SYNTHETASE"/>
    <property type="match status" value="1"/>
</dbReference>
<evidence type="ECO:0000313" key="7">
    <source>
        <dbReference type="Proteomes" id="UP000094094"/>
    </source>
</evidence>
<protein>
    <recommendedName>
        <fullName evidence="5">Carrier domain-containing protein</fullName>
    </recommendedName>
</protein>
<proteinExistence type="predicted"/>
<dbReference type="GO" id="GO:0017000">
    <property type="term" value="P:antibiotic biosynthetic process"/>
    <property type="evidence" value="ECO:0007669"/>
    <property type="project" value="UniProtKB-ARBA"/>
</dbReference>
<dbReference type="GO" id="GO:0043041">
    <property type="term" value="P:amino acid activation for nonribosomal peptide biosynthetic process"/>
    <property type="evidence" value="ECO:0007669"/>
    <property type="project" value="TreeGrafter"/>
</dbReference>
<dbReference type="GO" id="GO:0005737">
    <property type="term" value="C:cytoplasm"/>
    <property type="evidence" value="ECO:0007669"/>
    <property type="project" value="TreeGrafter"/>
</dbReference>
<dbReference type="Gene3D" id="3.30.300.30">
    <property type="match status" value="1"/>
</dbReference>
<dbReference type="PROSITE" id="PS50075">
    <property type="entry name" value="CARRIER"/>
    <property type="match status" value="1"/>
</dbReference>
<dbReference type="PANTHER" id="PTHR45527:SF1">
    <property type="entry name" value="FATTY ACID SYNTHASE"/>
    <property type="match status" value="1"/>
</dbReference>
<dbReference type="InterPro" id="IPR009081">
    <property type="entry name" value="PP-bd_ACP"/>
</dbReference>
<dbReference type="SUPFAM" id="SSF47336">
    <property type="entry name" value="ACP-like"/>
    <property type="match status" value="1"/>
</dbReference>
<evidence type="ECO:0000256" key="1">
    <source>
        <dbReference type="ARBA" id="ARBA00001957"/>
    </source>
</evidence>
<evidence type="ECO:0000256" key="4">
    <source>
        <dbReference type="SAM" id="MobiDB-lite"/>
    </source>
</evidence>
<keyword evidence="7" id="KW-1185">Reference proteome</keyword>
<feature type="region of interest" description="Disordered" evidence="4">
    <location>
        <begin position="163"/>
        <end position="186"/>
    </location>
</feature>
<name>A0A1D7VJR7_9ACTN</name>
<dbReference type="InterPro" id="IPR020806">
    <property type="entry name" value="PKS_PP-bd"/>
</dbReference>
<dbReference type="SUPFAM" id="SSF56801">
    <property type="entry name" value="Acetyl-CoA synthetase-like"/>
    <property type="match status" value="1"/>
</dbReference>
<accession>A0A1D7VJR7</accession>
<dbReference type="OrthoDB" id="3671989at2"/>
<dbReference type="Pfam" id="PF00668">
    <property type="entry name" value="Condensation"/>
    <property type="match status" value="1"/>
</dbReference>
<dbReference type="Pfam" id="PF00550">
    <property type="entry name" value="PP-binding"/>
    <property type="match status" value="1"/>
</dbReference>